<keyword evidence="5" id="KW-0418">Kinase</keyword>
<feature type="compositionally biased region" description="Polar residues" evidence="9">
    <location>
        <begin position="721"/>
        <end position="743"/>
    </location>
</feature>
<organism evidence="11 12">
    <name type="scientific">Marasmius crinis-equi</name>
    <dbReference type="NCBI Taxonomy" id="585013"/>
    <lineage>
        <taxon>Eukaryota</taxon>
        <taxon>Fungi</taxon>
        <taxon>Dikarya</taxon>
        <taxon>Basidiomycota</taxon>
        <taxon>Agaricomycotina</taxon>
        <taxon>Agaricomycetes</taxon>
        <taxon>Agaricomycetidae</taxon>
        <taxon>Agaricales</taxon>
        <taxon>Marasmiineae</taxon>
        <taxon>Marasmiaceae</taxon>
        <taxon>Marasmius</taxon>
    </lineage>
</organism>
<feature type="compositionally biased region" description="Low complexity" evidence="9">
    <location>
        <begin position="708"/>
        <end position="720"/>
    </location>
</feature>
<evidence type="ECO:0000256" key="9">
    <source>
        <dbReference type="SAM" id="MobiDB-lite"/>
    </source>
</evidence>
<dbReference type="PANTHER" id="PTHR24356">
    <property type="entry name" value="SERINE/THREONINE-PROTEIN KINASE"/>
    <property type="match status" value="1"/>
</dbReference>
<evidence type="ECO:0000256" key="4">
    <source>
        <dbReference type="ARBA" id="ARBA00022741"/>
    </source>
</evidence>
<dbReference type="EMBL" id="JBAHYK010000246">
    <property type="protein sequence ID" value="KAL0576118.1"/>
    <property type="molecule type" value="Genomic_DNA"/>
</dbReference>
<dbReference type="InterPro" id="IPR008271">
    <property type="entry name" value="Ser/Thr_kinase_AS"/>
</dbReference>
<keyword evidence="3" id="KW-0808">Transferase</keyword>
<sequence>MAWEVPHQASPVSSFFAPEAYSTPRIPFGPSVRSVSPPMLPDDVPSISDECSTRSGGVSSPGNTPLKPSISSFSIVGTLGSGAHGKVLLGHLGGQSNTRELHAIKVLRRDGSNRFGVEEVKRELKTLRWITETSGSRNAGNRGIKFLQRMTESFKNDRYVFIVLEYHPVSLANPEIAARLRLKTLQPPTNLSASVSLPLAFSPSYLQRDQANSMNSLRFLAAELVLALRFLRRNGMVHQDVKPENVMVSSEGHIVLGDFGASTSLPFSMEYDDFPVSLSADTCIKKTYHPVVLQGNDIVTFTPRYAAPELLRRNDADLVVYDERVDWFSFGVLLYELATGSLPFQAEFPVHGPMSRRSVGDFSLAFGELEKLILVTNGRGSDASVSHPLGSFLKALLVHHASDRLSGEDVKLHPFFDPVSTLWDEISEMLHPPLPYPPLSSIDSDVSLSMKSGTLWDPSSSATNMTQSVDDLFEEAGLRITWPTISPSCSDDGGKVDEDRELREGDDGLASNVNSAGPSNKHIADCMRTPGREYLSSSYNDHVSNEEASEIQPFPSTASLMFLSKKGSLLRTVIPSPPEPATSLPKARSTPVVRRLIPSFYSAHDSGVDISCDADVSSSIEGDMSTNIDFVDVPTKDSISITSKRPSPSSRSSPKHEYEEAILSPTLAFDTFLFPQTPKQKRAVSYISMEVPKRSSYHSPSSSPPRSPSTATTPARRTLSQAPKHQGTITFDSVPQAQRSSMPRNRRVSAPVPPAMNAMRPTAVKRNHVRPLIPPVSRSNKVARSSSLTAGPTTSDRSRRSSLPSRSHRQSKTEGHGKRSSYAECPSAYHDFPSEFGTNGHHHHNSSSRRSSRISESWTLEEELTISVLNAMDFSQVGTVPRTRKESQFSRARRTSMSVFGSLGRRDTTCSSRGPVLPVAQAPAPGPEPVPPTPQIRKRRHSVLSKRQRPTPPSKEIQPSSPSSTPSPPSPKKSFGSFLKKLRQLSGL</sequence>
<dbReference type="Proteomes" id="UP001465976">
    <property type="component" value="Unassembled WGS sequence"/>
</dbReference>
<feature type="compositionally biased region" description="Polar residues" evidence="9">
    <location>
        <begin position="777"/>
        <end position="794"/>
    </location>
</feature>
<keyword evidence="6" id="KW-0067">ATP-binding</keyword>
<evidence type="ECO:0000256" key="1">
    <source>
        <dbReference type="ARBA" id="ARBA00012513"/>
    </source>
</evidence>
<accession>A0ABR3FL46</accession>
<dbReference type="Pfam" id="PF00069">
    <property type="entry name" value="Pkinase"/>
    <property type="match status" value="1"/>
</dbReference>
<dbReference type="PROSITE" id="PS50011">
    <property type="entry name" value="PROTEIN_KINASE_DOM"/>
    <property type="match status" value="1"/>
</dbReference>
<keyword evidence="4" id="KW-0547">Nucleotide-binding</keyword>
<evidence type="ECO:0000256" key="7">
    <source>
        <dbReference type="ARBA" id="ARBA00047899"/>
    </source>
</evidence>
<gene>
    <name evidence="11" type="ORF">V5O48_005865</name>
</gene>
<dbReference type="InterPro" id="IPR011009">
    <property type="entry name" value="Kinase-like_dom_sf"/>
</dbReference>
<dbReference type="InterPro" id="IPR050236">
    <property type="entry name" value="Ser_Thr_kinase_AGC"/>
</dbReference>
<feature type="region of interest" description="Disordered" evidence="9">
    <location>
        <begin position="879"/>
        <end position="988"/>
    </location>
</feature>
<evidence type="ECO:0000256" key="2">
    <source>
        <dbReference type="ARBA" id="ARBA00022527"/>
    </source>
</evidence>
<evidence type="ECO:0000256" key="8">
    <source>
        <dbReference type="ARBA" id="ARBA00048679"/>
    </source>
</evidence>
<protein>
    <recommendedName>
        <fullName evidence="1">non-specific serine/threonine protein kinase</fullName>
        <ecNumber evidence="1">2.7.11.1</ecNumber>
    </recommendedName>
</protein>
<dbReference type="PROSITE" id="PS00108">
    <property type="entry name" value="PROTEIN_KINASE_ST"/>
    <property type="match status" value="1"/>
</dbReference>
<evidence type="ECO:0000256" key="6">
    <source>
        <dbReference type="ARBA" id="ARBA00022840"/>
    </source>
</evidence>
<keyword evidence="12" id="KW-1185">Reference proteome</keyword>
<dbReference type="Gene3D" id="1.10.510.10">
    <property type="entry name" value="Transferase(Phosphotransferase) domain 1"/>
    <property type="match status" value="1"/>
</dbReference>
<evidence type="ECO:0000313" key="11">
    <source>
        <dbReference type="EMBL" id="KAL0576118.1"/>
    </source>
</evidence>
<feature type="compositionally biased region" description="Pro residues" evidence="9">
    <location>
        <begin position="924"/>
        <end position="934"/>
    </location>
</feature>
<evidence type="ECO:0000256" key="3">
    <source>
        <dbReference type="ARBA" id="ARBA00022679"/>
    </source>
</evidence>
<name>A0ABR3FL46_9AGAR</name>
<feature type="compositionally biased region" description="Basic residues" evidence="9">
    <location>
        <begin position="840"/>
        <end position="852"/>
    </location>
</feature>
<feature type="domain" description="Protein kinase" evidence="10">
    <location>
        <begin position="73"/>
        <end position="416"/>
    </location>
</feature>
<feature type="region of interest" description="Disordered" evidence="9">
    <location>
        <begin position="692"/>
        <end position="856"/>
    </location>
</feature>
<reference evidence="11 12" key="1">
    <citation type="submission" date="2024-02" db="EMBL/GenBank/DDBJ databases">
        <title>A draft genome for the cacao thread blight pathogen Marasmius crinis-equi.</title>
        <authorList>
            <person name="Cohen S.P."/>
            <person name="Baruah I.K."/>
            <person name="Amoako-Attah I."/>
            <person name="Bukari Y."/>
            <person name="Meinhardt L.W."/>
            <person name="Bailey B.A."/>
        </authorList>
    </citation>
    <scope>NUCLEOTIDE SEQUENCE [LARGE SCALE GENOMIC DNA]</scope>
    <source>
        <strain evidence="11 12">GH-76</strain>
    </source>
</reference>
<evidence type="ECO:0000313" key="12">
    <source>
        <dbReference type="Proteomes" id="UP001465976"/>
    </source>
</evidence>
<dbReference type="Gene3D" id="3.30.200.20">
    <property type="entry name" value="Phosphorylase Kinase, domain 1"/>
    <property type="match status" value="1"/>
</dbReference>
<proteinExistence type="predicted"/>
<keyword evidence="2" id="KW-0723">Serine/threonine-protein kinase</keyword>
<comment type="catalytic activity">
    <reaction evidence="8">
        <text>L-seryl-[protein] + ATP = O-phospho-L-seryl-[protein] + ADP + H(+)</text>
        <dbReference type="Rhea" id="RHEA:17989"/>
        <dbReference type="Rhea" id="RHEA-COMP:9863"/>
        <dbReference type="Rhea" id="RHEA-COMP:11604"/>
        <dbReference type="ChEBI" id="CHEBI:15378"/>
        <dbReference type="ChEBI" id="CHEBI:29999"/>
        <dbReference type="ChEBI" id="CHEBI:30616"/>
        <dbReference type="ChEBI" id="CHEBI:83421"/>
        <dbReference type="ChEBI" id="CHEBI:456216"/>
        <dbReference type="EC" id="2.7.11.1"/>
    </reaction>
</comment>
<comment type="catalytic activity">
    <reaction evidence="7">
        <text>L-threonyl-[protein] + ATP = O-phospho-L-threonyl-[protein] + ADP + H(+)</text>
        <dbReference type="Rhea" id="RHEA:46608"/>
        <dbReference type="Rhea" id="RHEA-COMP:11060"/>
        <dbReference type="Rhea" id="RHEA-COMP:11605"/>
        <dbReference type="ChEBI" id="CHEBI:15378"/>
        <dbReference type="ChEBI" id="CHEBI:30013"/>
        <dbReference type="ChEBI" id="CHEBI:30616"/>
        <dbReference type="ChEBI" id="CHEBI:61977"/>
        <dbReference type="ChEBI" id="CHEBI:456216"/>
        <dbReference type="EC" id="2.7.11.1"/>
    </reaction>
</comment>
<feature type="compositionally biased region" description="Low complexity" evidence="9">
    <location>
        <begin position="638"/>
        <end position="652"/>
    </location>
</feature>
<evidence type="ECO:0000259" key="10">
    <source>
        <dbReference type="PROSITE" id="PS50011"/>
    </source>
</evidence>
<dbReference type="EC" id="2.7.11.1" evidence="1"/>
<comment type="caution">
    <text evidence="11">The sequence shown here is derived from an EMBL/GenBank/DDBJ whole genome shotgun (WGS) entry which is preliminary data.</text>
</comment>
<dbReference type="InterPro" id="IPR000719">
    <property type="entry name" value="Prot_kinase_dom"/>
</dbReference>
<feature type="compositionally biased region" description="Basic residues" evidence="9">
    <location>
        <begin position="936"/>
        <end position="949"/>
    </location>
</feature>
<dbReference type="SMART" id="SM00220">
    <property type="entry name" value="S_TKc"/>
    <property type="match status" value="1"/>
</dbReference>
<dbReference type="SUPFAM" id="SSF56112">
    <property type="entry name" value="Protein kinase-like (PK-like)"/>
    <property type="match status" value="1"/>
</dbReference>
<feature type="region of interest" description="Disordered" evidence="9">
    <location>
        <begin position="637"/>
        <end position="658"/>
    </location>
</feature>
<evidence type="ECO:0000256" key="5">
    <source>
        <dbReference type="ARBA" id="ARBA00022777"/>
    </source>
</evidence>